<evidence type="ECO:0000256" key="7">
    <source>
        <dbReference type="ARBA" id="ARBA00022692"/>
    </source>
</evidence>
<dbReference type="InterPro" id="IPR037682">
    <property type="entry name" value="TonB_C"/>
</dbReference>
<dbReference type="InterPro" id="IPR006260">
    <property type="entry name" value="TonB/TolA_C"/>
</dbReference>
<dbReference type="EMBL" id="JAAMRF010000003">
    <property type="protein sequence ID" value="MBA1273313.1"/>
    <property type="molecule type" value="Genomic_DNA"/>
</dbReference>
<comment type="similarity">
    <text evidence="2">Belongs to the TonB family.</text>
</comment>
<keyword evidence="15" id="KW-1185">Reference proteome</keyword>
<evidence type="ECO:0000256" key="9">
    <source>
        <dbReference type="ARBA" id="ARBA00022927"/>
    </source>
</evidence>
<evidence type="ECO:0000256" key="4">
    <source>
        <dbReference type="ARBA" id="ARBA00022448"/>
    </source>
</evidence>
<evidence type="ECO:0000259" key="13">
    <source>
        <dbReference type="PROSITE" id="PS52015"/>
    </source>
</evidence>
<dbReference type="Pfam" id="PF03544">
    <property type="entry name" value="TonB_C"/>
    <property type="match status" value="1"/>
</dbReference>
<proteinExistence type="inferred from homology"/>
<evidence type="ECO:0000256" key="5">
    <source>
        <dbReference type="ARBA" id="ARBA00022475"/>
    </source>
</evidence>
<evidence type="ECO:0000313" key="15">
    <source>
        <dbReference type="Proteomes" id="UP000786387"/>
    </source>
</evidence>
<dbReference type="PANTHER" id="PTHR33446:SF8">
    <property type="entry name" value="PROTEIN TONB"/>
    <property type="match status" value="1"/>
</dbReference>
<keyword evidence="6" id="KW-0997">Cell inner membrane</keyword>
<keyword evidence="11" id="KW-0472">Membrane</keyword>
<feature type="region of interest" description="Disordered" evidence="12">
    <location>
        <begin position="65"/>
        <end position="159"/>
    </location>
</feature>
<dbReference type="PANTHER" id="PTHR33446">
    <property type="entry name" value="PROTEIN TONB-RELATED"/>
    <property type="match status" value="1"/>
</dbReference>
<feature type="compositionally biased region" description="Low complexity" evidence="12">
    <location>
        <begin position="150"/>
        <end position="159"/>
    </location>
</feature>
<evidence type="ECO:0000256" key="10">
    <source>
        <dbReference type="ARBA" id="ARBA00022989"/>
    </source>
</evidence>
<keyword evidence="10" id="KW-1133">Transmembrane helix</keyword>
<keyword evidence="4" id="KW-0813">Transport</keyword>
<accession>A0ABR5YZD9</accession>
<keyword evidence="5" id="KW-1003">Cell membrane</keyword>
<evidence type="ECO:0000256" key="11">
    <source>
        <dbReference type="ARBA" id="ARBA00023136"/>
    </source>
</evidence>
<dbReference type="PROSITE" id="PS52015">
    <property type="entry name" value="TONB_CTD"/>
    <property type="match status" value="1"/>
</dbReference>
<keyword evidence="8" id="KW-0677">Repeat</keyword>
<evidence type="ECO:0000256" key="12">
    <source>
        <dbReference type="SAM" id="MobiDB-lite"/>
    </source>
</evidence>
<sequence length="273" mass="29969">MSSLSLHDVALPDIDSSWRSHAGALSLTVGLHLGLLALLVHGGSWELPVPAAPPLLKTQLVSLPKPSPQAAPKPIPASPTPVVADAEPVPEPLVQAPPEPAVPKVDPQREQRRLEEAALARKRAEQQRQEARERERERQAQAERERQAQERLAQAEQQRLQVEREARARAEAAAEQARQAAAAASRQYEPLVKQAPAYPQRALDKGIEGECTVIYTVNTQGRVEDPQVLGDCHPLFARPSLNAAKGFRYQPRVIDGRSVAVAGVKNTFRYRIE</sequence>
<dbReference type="SUPFAM" id="SSF74653">
    <property type="entry name" value="TolA/TonB C-terminal domain"/>
    <property type="match status" value="1"/>
</dbReference>
<evidence type="ECO:0000256" key="6">
    <source>
        <dbReference type="ARBA" id="ARBA00022519"/>
    </source>
</evidence>
<feature type="compositionally biased region" description="Pro residues" evidence="12">
    <location>
        <begin position="89"/>
        <end position="101"/>
    </location>
</feature>
<evidence type="ECO:0000256" key="2">
    <source>
        <dbReference type="ARBA" id="ARBA00006555"/>
    </source>
</evidence>
<evidence type="ECO:0000256" key="8">
    <source>
        <dbReference type="ARBA" id="ARBA00022737"/>
    </source>
</evidence>
<comment type="subcellular location">
    <subcellularLocation>
        <location evidence="1">Cell inner membrane</location>
        <topology evidence="1">Single-pass membrane protein</topology>
        <orientation evidence="1">Periplasmic side</orientation>
    </subcellularLocation>
</comment>
<comment type="caution">
    <text evidence="14">The sequence shown here is derived from an EMBL/GenBank/DDBJ whole genome shotgun (WGS) entry which is preliminary data.</text>
</comment>
<keyword evidence="9" id="KW-0653">Protein transport</keyword>
<feature type="compositionally biased region" description="Pro residues" evidence="12">
    <location>
        <begin position="65"/>
        <end position="79"/>
    </location>
</feature>
<feature type="domain" description="TonB C-terminal" evidence="13">
    <location>
        <begin position="183"/>
        <end position="273"/>
    </location>
</feature>
<organism evidence="14 15">
    <name type="scientific">Stutzerimonas azotifigens</name>
    <dbReference type="NCBI Taxonomy" id="291995"/>
    <lineage>
        <taxon>Bacteria</taxon>
        <taxon>Pseudomonadati</taxon>
        <taxon>Pseudomonadota</taxon>
        <taxon>Gammaproteobacteria</taxon>
        <taxon>Pseudomonadales</taxon>
        <taxon>Pseudomonadaceae</taxon>
        <taxon>Stutzerimonas</taxon>
    </lineage>
</organism>
<name>A0ABR5YZD9_9GAMM</name>
<gene>
    <name evidence="14" type="ORF">G7026_08100</name>
</gene>
<evidence type="ECO:0000256" key="1">
    <source>
        <dbReference type="ARBA" id="ARBA00004383"/>
    </source>
</evidence>
<reference evidence="14 15" key="1">
    <citation type="submission" date="2020-02" db="EMBL/GenBank/DDBJ databases">
        <title>Synteny-based analysis reveals conserved mechanism for high triclosan tolerance in Pseudomonas, as well as instances of horizontal transfer.</title>
        <authorList>
            <person name="Mcfarland A.G."/>
            <person name="Bertucci H.K."/>
            <person name="Litmann E."/>
            <person name="Shen J."/>
            <person name="Huttenhower C."/>
            <person name="Hartmann E.M."/>
        </authorList>
    </citation>
    <scope>NUCLEOTIDE SEQUENCE [LARGE SCALE GENOMIC DNA]</scope>
    <source>
        <strain evidence="14 15">115A1</strain>
    </source>
</reference>
<evidence type="ECO:0000313" key="14">
    <source>
        <dbReference type="EMBL" id="MBA1273313.1"/>
    </source>
</evidence>
<dbReference type="RefSeq" id="WP_181070235.1">
    <property type="nucleotide sequence ID" value="NZ_JAAMRF010000003.1"/>
</dbReference>
<dbReference type="NCBIfam" id="TIGR01352">
    <property type="entry name" value="tonB_Cterm"/>
    <property type="match status" value="1"/>
</dbReference>
<dbReference type="Gene3D" id="3.30.1150.10">
    <property type="match status" value="1"/>
</dbReference>
<dbReference type="Proteomes" id="UP000786387">
    <property type="component" value="Unassembled WGS sequence"/>
</dbReference>
<feature type="compositionally biased region" description="Basic and acidic residues" evidence="12">
    <location>
        <begin position="106"/>
        <end position="149"/>
    </location>
</feature>
<protein>
    <recommendedName>
        <fullName evidence="3">Protein TonB</fullName>
    </recommendedName>
</protein>
<dbReference type="InterPro" id="IPR051045">
    <property type="entry name" value="TonB-dependent_transducer"/>
</dbReference>
<evidence type="ECO:0000256" key="3">
    <source>
        <dbReference type="ARBA" id="ARBA00022362"/>
    </source>
</evidence>
<keyword evidence="7" id="KW-0812">Transmembrane</keyword>